<feature type="domain" description="Phosphotyrosine protein phosphatase I" evidence="1">
    <location>
        <begin position="2"/>
        <end position="176"/>
    </location>
</feature>
<dbReference type="Pfam" id="PF01451">
    <property type="entry name" value="LMWPc"/>
    <property type="match status" value="1"/>
</dbReference>
<dbReference type="RefSeq" id="WP_284327816.1">
    <property type="nucleotide sequence ID" value="NZ_BSUN01000001.1"/>
</dbReference>
<dbReference type="InterPro" id="IPR023485">
    <property type="entry name" value="Ptyr_pPase"/>
</dbReference>
<sequence length="179" mass="19079">MTSIVTVCTGNICRSPAAALLLRDYLGDLAEVSSAGTHALEGHPIPDQMLAALDRVGLDGRAHRARPLTGEVTRGADLIIAMAGDHRAFAVRQAPAALKRTVLLDELARAAREGIVLEGASAQERLGQVAATVAAHRTTLADPPPQDVPDPYRRGQRAYDDAFTMIHDAVRDVAAWFRG</sequence>
<dbReference type="PANTHER" id="PTHR11717:SF31">
    <property type="entry name" value="LOW MOLECULAR WEIGHT PROTEIN-TYROSINE-PHOSPHATASE ETP-RELATED"/>
    <property type="match status" value="1"/>
</dbReference>
<gene>
    <name evidence="2" type="ORF">GCM10025876_13960</name>
</gene>
<keyword evidence="3" id="KW-1185">Reference proteome</keyword>
<dbReference type="InterPro" id="IPR036196">
    <property type="entry name" value="Ptyr_pPase_sf"/>
</dbReference>
<dbReference type="Proteomes" id="UP001157125">
    <property type="component" value="Unassembled WGS sequence"/>
</dbReference>
<evidence type="ECO:0000313" key="3">
    <source>
        <dbReference type="Proteomes" id="UP001157125"/>
    </source>
</evidence>
<proteinExistence type="predicted"/>
<reference evidence="3" key="1">
    <citation type="journal article" date="2019" name="Int. J. Syst. Evol. Microbiol.">
        <title>The Global Catalogue of Microorganisms (GCM) 10K type strain sequencing project: providing services to taxonomists for standard genome sequencing and annotation.</title>
        <authorList>
            <consortium name="The Broad Institute Genomics Platform"/>
            <consortium name="The Broad Institute Genome Sequencing Center for Infectious Disease"/>
            <person name="Wu L."/>
            <person name="Ma J."/>
        </authorList>
    </citation>
    <scope>NUCLEOTIDE SEQUENCE [LARGE SCALE GENOMIC DNA]</scope>
    <source>
        <strain evidence="3">NBRC 112299</strain>
    </source>
</reference>
<dbReference type="SUPFAM" id="SSF52788">
    <property type="entry name" value="Phosphotyrosine protein phosphatases I"/>
    <property type="match status" value="1"/>
</dbReference>
<dbReference type="InterPro" id="IPR050438">
    <property type="entry name" value="LMW_PTPase"/>
</dbReference>
<dbReference type="PANTHER" id="PTHR11717">
    <property type="entry name" value="LOW MOLECULAR WEIGHT PROTEIN TYROSINE PHOSPHATASE"/>
    <property type="match status" value="1"/>
</dbReference>
<protein>
    <submittedName>
        <fullName evidence="2">Protein-tyrosine-phosphatase</fullName>
    </submittedName>
</protein>
<name>A0ABQ6IDE5_9MICO</name>
<organism evidence="2 3">
    <name type="scientific">Demequina litorisediminis</name>
    <dbReference type="NCBI Taxonomy" id="1849022"/>
    <lineage>
        <taxon>Bacteria</taxon>
        <taxon>Bacillati</taxon>
        <taxon>Actinomycetota</taxon>
        <taxon>Actinomycetes</taxon>
        <taxon>Micrococcales</taxon>
        <taxon>Demequinaceae</taxon>
        <taxon>Demequina</taxon>
    </lineage>
</organism>
<evidence type="ECO:0000259" key="1">
    <source>
        <dbReference type="SMART" id="SM00226"/>
    </source>
</evidence>
<dbReference type="EMBL" id="BSUN01000001">
    <property type="protein sequence ID" value="GMA35192.1"/>
    <property type="molecule type" value="Genomic_DNA"/>
</dbReference>
<comment type="caution">
    <text evidence="2">The sequence shown here is derived from an EMBL/GenBank/DDBJ whole genome shotgun (WGS) entry which is preliminary data.</text>
</comment>
<dbReference type="SMART" id="SM00226">
    <property type="entry name" value="LMWPc"/>
    <property type="match status" value="1"/>
</dbReference>
<dbReference type="Gene3D" id="3.40.50.2300">
    <property type="match status" value="1"/>
</dbReference>
<dbReference type="InterPro" id="IPR018294">
    <property type="entry name" value="ISPD_synthase_CS"/>
</dbReference>
<accession>A0ABQ6IDE5</accession>
<evidence type="ECO:0000313" key="2">
    <source>
        <dbReference type="EMBL" id="GMA35192.1"/>
    </source>
</evidence>
<dbReference type="PROSITE" id="PS01295">
    <property type="entry name" value="ISPD"/>
    <property type="match status" value="1"/>
</dbReference>